<sequence>MIFFLIIIYFYNNYKGSTLSGKNNTLSRKNIRKSISFVLLYKENYLCNVIKTKEQ</sequence>
<name>S0F920_9BACT</name>
<reference evidence="1 2" key="1">
    <citation type="submission" date="2008-12" db="EMBL/GenBank/DDBJ databases">
        <authorList>
            <person name="Fulton L."/>
            <person name="Clifton S."/>
            <person name="Fulton B."/>
            <person name="Xu J."/>
            <person name="Minx P."/>
            <person name="Pepin K.H."/>
            <person name="Johnson M."/>
            <person name="Bhonagiri V."/>
            <person name="Nash W.E."/>
            <person name="Mardis E.R."/>
            <person name="Wilson R.K."/>
        </authorList>
    </citation>
    <scope>NUCLEOTIDE SEQUENCE [LARGE SCALE GENOMIC DNA]</scope>
    <source>
        <strain evidence="1 2">DSM 18228</strain>
    </source>
</reference>
<protein>
    <submittedName>
        <fullName evidence="1">Uncharacterized protein</fullName>
    </submittedName>
</protein>
<organism evidence="1 2">
    <name type="scientific">Phocaeicola coprophilus DSM 18228 = JCM 13818</name>
    <dbReference type="NCBI Taxonomy" id="547042"/>
    <lineage>
        <taxon>Bacteria</taxon>
        <taxon>Pseudomonadati</taxon>
        <taxon>Bacteroidota</taxon>
        <taxon>Bacteroidia</taxon>
        <taxon>Bacteroidales</taxon>
        <taxon>Bacteroidaceae</taxon>
        <taxon>Phocaeicola</taxon>
    </lineage>
</organism>
<evidence type="ECO:0000313" key="2">
    <source>
        <dbReference type="Proteomes" id="UP000014073"/>
    </source>
</evidence>
<proteinExistence type="predicted"/>
<dbReference type="EMBL" id="ACBW01000035">
    <property type="protein sequence ID" value="EEF75041.1"/>
    <property type="molecule type" value="Genomic_DNA"/>
</dbReference>
<accession>S0F920</accession>
<dbReference type="HOGENOM" id="CLU_3022242_0_0_10"/>
<keyword evidence="2" id="KW-1185">Reference proteome</keyword>
<gene>
    <name evidence="1" type="ORF">BACCOPRO_00523</name>
</gene>
<dbReference type="Proteomes" id="UP000014073">
    <property type="component" value="Unassembled WGS sequence"/>
</dbReference>
<dbReference type="AlphaFoldDB" id="S0F920"/>
<dbReference type="STRING" id="547042.BACCOPRO_00523"/>
<comment type="caution">
    <text evidence="1">The sequence shown here is derived from an EMBL/GenBank/DDBJ whole genome shotgun (WGS) entry which is preliminary data.</text>
</comment>
<evidence type="ECO:0000313" key="1">
    <source>
        <dbReference type="EMBL" id="EEF75041.1"/>
    </source>
</evidence>